<proteinExistence type="predicted"/>
<gene>
    <name evidence="3" type="ORF">CLV57_3278</name>
</gene>
<feature type="signal peptide" evidence="1">
    <location>
        <begin position="1"/>
        <end position="21"/>
    </location>
</feature>
<dbReference type="RefSeq" id="WP_211290084.1">
    <property type="nucleotide sequence ID" value="NZ_PGFJ01000002.1"/>
</dbReference>
<name>A0A2H9VP94_9SPHI</name>
<evidence type="ECO:0000313" key="4">
    <source>
        <dbReference type="Proteomes" id="UP000242687"/>
    </source>
</evidence>
<feature type="domain" description="DUF4440" evidence="2">
    <location>
        <begin position="32"/>
        <end position="142"/>
    </location>
</feature>
<accession>A0A2H9VP94</accession>
<dbReference type="SUPFAM" id="SSF54427">
    <property type="entry name" value="NTF2-like"/>
    <property type="match status" value="1"/>
</dbReference>
<dbReference type="AlphaFoldDB" id="A0A2H9VP94"/>
<dbReference type="Gene3D" id="3.10.450.50">
    <property type="match status" value="1"/>
</dbReference>
<feature type="chain" id="PRO_5014167891" evidence="1">
    <location>
        <begin position="22"/>
        <end position="152"/>
    </location>
</feature>
<dbReference type="InterPro" id="IPR027843">
    <property type="entry name" value="DUF4440"/>
</dbReference>
<evidence type="ECO:0000259" key="2">
    <source>
        <dbReference type="Pfam" id="PF14534"/>
    </source>
</evidence>
<protein>
    <submittedName>
        <fullName evidence="3">Uncharacterized protein DUF4440</fullName>
    </submittedName>
</protein>
<keyword evidence="1" id="KW-0732">Signal</keyword>
<keyword evidence="4" id="KW-1185">Reference proteome</keyword>
<dbReference type="InterPro" id="IPR032710">
    <property type="entry name" value="NTF2-like_dom_sf"/>
</dbReference>
<sequence length="152" mass="17442">MKKSWLILFGVMLLSSLTTLAQTTDKQLYRDIVRMDSIYFDAYNRCDMDKQAAIYSDSLEFYHDGSGLETSKAKVLAAIKQNICGKVTRVLVPGSIEVYPLPNFGAVEIALHQFINHAENNSISKPDKFVLIWQYQNKQWRIKRVISLHVNN</sequence>
<dbReference type="Proteomes" id="UP000242687">
    <property type="component" value="Unassembled WGS sequence"/>
</dbReference>
<reference evidence="3 4" key="1">
    <citation type="submission" date="2017-11" db="EMBL/GenBank/DDBJ databases">
        <title>Genomic Encyclopedia of Archaeal and Bacterial Type Strains, Phase II (KMG-II): From Individual Species to Whole Genera.</title>
        <authorList>
            <person name="Goeker M."/>
        </authorList>
    </citation>
    <scope>NUCLEOTIDE SEQUENCE [LARGE SCALE GENOMIC DNA]</scope>
    <source>
        <strain evidence="3 4">DSM 28175</strain>
    </source>
</reference>
<dbReference type="Pfam" id="PF14534">
    <property type="entry name" value="DUF4440"/>
    <property type="match status" value="1"/>
</dbReference>
<evidence type="ECO:0000313" key="3">
    <source>
        <dbReference type="EMBL" id="PJJ80133.1"/>
    </source>
</evidence>
<organism evidence="3 4">
    <name type="scientific">Mucilaginibacter auburnensis</name>
    <dbReference type="NCBI Taxonomy" id="1457233"/>
    <lineage>
        <taxon>Bacteria</taxon>
        <taxon>Pseudomonadati</taxon>
        <taxon>Bacteroidota</taxon>
        <taxon>Sphingobacteriia</taxon>
        <taxon>Sphingobacteriales</taxon>
        <taxon>Sphingobacteriaceae</taxon>
        <taxon>Mucilaginibacter</taxon>
    </lineage>
</organism>
<dbReference type="EMBL" id="PGFJ01000002">
    <property type="protein sequence ID" value="PJJ80133.1"/>
    <property type="molecule type" value="Genomic_DNA"/>
</dbReference>
<evidence type="ECO:0000256" key="1">
    <source>
        <dbReference type="SAM" id="SignalP"/>
    </source>
</evidence>
<comment type="caution">
    <text evidence="3">The sequence shown here is derived from an EMBL/GenBank/DDBJ whole genome shotgun (WGS) entry which is preliminary data.</text>
</comment>